<dbReference type="PROSITE" id="PS51257">
    <property type="entry name" value="PROKAR_LIPOPROTEIN"/>
    <property type="match status" value="1"/>
</dbReference>
<accession>A0A2X2E4I8</accession>
<gene>
    <name evidence="7" type="ORF">IRZ65_03405</name>
    <name evidence="8" type="ORF">NCTC11842_00969</name>
</gene>
<evidence type="ECO:0000313" key="8">
    <source>
        <dbReference type="EMBL" id="SPZ02999.1"/>
    </source>
</evidence>
<evidence type="ECO:0000256" key="5">
    <source>
        <dbReference type="ARBA" id="ARBA00023288"/>
    </source>
</evidence>
<evidence type="ECO:0000256" key="1">
    <source>
        <dbReference type="ARBA" id="ARBA00022475"/>
    </source>
</evidence>
<evidence type="ECO:0000313" key="7">
    <source>
        <dbReference type="EMBL" id="MBF8639733.1"/>
    </source>
</evidence>
<keyword evidence="3" id="KW-0472">Membrane</keyword>
<evidence type="ECO:0000313" key="10">
    <source>
        <dbReference type="Proteomes" id="UP000626180"/>
    </source>
</evidence>
<evidence type="ECO:0000313" key="9">
    <source>
        <dbReference type="Proteomes" id="UP000250443"/>
    </source>
</evidence>
<sequence length="81" mass="8798">MIRAFRENLTQGFAGVLLLLSAVVLGGCSTATVVTLQDGTEYITQDKPNTKTADGFYEFKDVSGRQIRVRADDVATIKAED</sequence>
<dbReference type="PANTHER" id="PTHR37011:SF1">
    <property type="entry name" value="POT FAMILY PEPTIDE TRANSPORT PROTEIN"/>
    <property type="match status" value="1"/>
</dbReference>
<reference evidence="8 9" key="1">
    <citation type="submission" date="2018-06" db="EMBL/GenBank/DDBJ databases">
        <authorList>
            <consortium name="Pathogen Informatics"/>
            <person name="Doyle S."/>
        </authorList>
    </citation>
    <scope>NUCLEOTIDE SEQUENCE [LARGE SCALE GENOMIC DNA]</scope>
    <source>
        <strain evidence="8 9">NCTC11842</strain>
    </source>
</reference>
<dbReference type="NCBIfam" id="NF033216">
    <property type="entry name" value="lipo_YgdI_YgdR"/>
    <property type="match status" value="1"/>
</dbReference>
<dbReference type="InterPro" id="IPR010305">
    <property type="entry name" value="YgdI/YgdR-like"/>
</dbReference>
<dbReference type="InterPro" id="IPR047807">
    <property type="entry name" value="YgdI/YgdR-like_SH3-like"/>
</dbReference>
<evidence type="ECO:0000256" key="4">
    <source>
        <dbReference type="ARBA" id="ARBA00023139"/>
    </source>
</evidence>
<dbReference type="Proteomes" id="UP000250443">
    <property type="component" value="Unassembled WGS sequence"/>
</dbReference>
<keyword evidence="10" id="KW-1185">Reference proteome</keyword>
<dbReference type="RefSeq" id="WP_010796958.1">
    <property type="nucleotide sequence ID" value="NZ_DAMAAI010000002.1"/>
</dbReference>
<dbReference type="PANTHER" id="PTHR37011">
    <property type="entry name" value="POT FAMILY PEPTIDE TRANSPORT PROTEIN-RELATED"/>
    <property type="match status" value="1"/>
</dbReference>
<keyword evidence="5 8" id="KW-0449">Lipoprotein</keyword>
<name>A0A2X2E4I8_PSELU</name>
<dbReference type="AlphaFoldDB" id="A0A2X2E4I8"/>
<dbReference type="GeneID" id="300266013"/>
<organism evidence="8 9">
    <name type="scientific">Pseudomonas luteola</name>
    <dbReference type="NCBI Taxonomy" id="47886"/>
    <lineage>
        <taxon>Bacteria</taxon>
        <taxon>Pseudomonadati</taxon>
        <taxon>Pseudomonadota</taxon>
        <taxon>Gammaproteobacteria</taxon>
        <taxon>Pseudomonadales</taxon>
        <taxon>Pseudomonadaceae</taxon>
        <taxon>Pseudomonas</taxon>
    </lineage>
</organism>
<keyword evidence="1" id="KW-1003">Cell membrane</keyword>
<protein>
    <submittedName>
        <fullName evidence="7 8">Lipoprotein</fullName>
    </submittedName>
</protein>
<dbReference type="Gene3D" id="2.30.30.100">
    <property type="match status" value="1"/>
</dbReference>
<dbReference type="Proteomes" id="UP000626180">
    <property type="component" value="Unassembled WGS sequence"/>
</dbReference>
<dbReference type="SUPFAM" id="SSF50182">
    <property type="entry name" value="Sm-like ribonucleoproteins"/>
    <property type="match status" value="1"/>
</dbReference>
<dbReference type="InterPro" id="IPR010920">
    <property type="entry name" value="LSM_dom_sf"/>
</dbReference>
<proteinExistence type="predicted"/>
<keyword evidence="2" id="KW-0732">Signal</keyword>
<dbReference type="EMBL" id="UAUF01000008">
    <property type="protein sequence ID" value="SPZ02999.1"/>
    <property type="molecule type" value="Genomic_DNA"/>
</dbReference>
<dbReference type="Pfam" id="PF06004">
    <property type="entry name" value="DUF903"/>
    <property type="match status" value="1"/>
</dbReference>
<keyword evidence="4" id="KW-0564">Palmitate</keyword>
<evidence type="ECO:0000256" key="2">
    <source>
        <dbReference type="ARBA" id="ARBA00022729"/>
    </source>
</evidence>
<evidence type="ECO:0000256" key="3">
    <source>
        <dbReference type="ARBA" id="ARBA00023136"/>
    </source>
</evidence>
<evidence type="ECO:0000259" key="6">
    <source>
        <dbReference type="Pfam" id="PF06004"/>
    </source>
</evidence>
<feature type="domain" description="Lipoprotein YgdI/YgdR-like SH3-like" evidence="6">
    <location>
        <begin position="32"/>
        <end position="78"/>
    </location>
</feature>
<reference evidence="7 10" key="2">
    <citation type="submission" date="2020-10" db="EMBL/GenBank/DDBJ databases">
        <title>Genome sequences of Pseudomonas isolates.</title>
        <authorList>
            <person name="Wessels L."/>
            <person name="Reich F."/>
            <person name="Hammerl J."/>
        </authorList>
    </citation>
    <scope>NUCLEOTIDE SEQUENCE [LARGE SCALE GENOMIC DNA]</scope>
    <source>
        <strain evidence="7 10">20-MO00624-0</strain>
    </source>
</reference>
<dbReference type="EMBL" id="JADMCD010000001">
    <property type="protein sequence ID" value="MBF8639733.1"/>
    <property type="molecule type" value="Genomic_DNA"/>
</dbReference>